<dbReference type="SUPFAM" id="SSF55781">
    <property type="entry name" value="GAF domain-like"/>
    <property type="match status" value="1"/>
</dbReference>
<keyword evidence="5" id="KW-0547">Nucleotide-binding</keyword>
<dbReference type="PROSITE" id="PS50109">
    <property type="entry name" value="HIS_KIN"/>
    <property type="match status" value="1"/>
</dbReference>
<keyword evidence="4" id="KW-0808">Transferase</keyword>
<dbReference type="Gene3D" id="2.60.200.20">
    <property type="match status" value="1"/>
</dbReference>
<dbReference type="Pfam" id="PF00512">
    <property type="entry name" value="HisKA"/>
    <property type="match status" value="1"/>
</dbReference>
<evidence type="ECO:0000313" key="11">
    <source>
        <dbReference type="EMBL" id="BDU73667.1"/>
    </source>
</evidence>
<dbReference type="SMART" id="SM00388">
    <property type="entry name" value="HisKA"/>
    <property type="match status" value="1"/>
</dbReference>
<dbReference type="InterPro" id="IPR008984">
    <property type="entry name" value="SMAD_FHA_dom_sf"/>
</dbReference>
<evidence type="ECO:0000256" key="5">
    <source>
        <dbReference type="ARBA" id="ARBA00022741"/>
    </source>
</evidence>
<dbReference type="InterPro" id="IPR005467">
    <property type="entry name" value="His_kinase_dom"/>
</dbReference>
<gene>
    <name evidence="11" type="ORF">METEAL_28410</name>
</gene>
<dbReference type="Gene3D" id="3.30.565.10">
    <property type="entry name" value="Histidine kinase-like ATPase, C-terminal domain"/>
    <property type="match status" value="1"/>
</dbReference>
<dbReference type="PANTHER" id="PTHR43065">
    <property type="entry name" value="SENSOR HISTIDINE KINASE"/>
    <property type="match status" value="1"/>
</dbReference>
<dbReference type="SMART" id="SM00387">
    <property type="entry name" value="HATPase_c"/>
    <property type="match status" value="1"/>
</dbReference>
<dbReference type="GO" id="GO:0005524">
    <property type="term" value="F:ATP binding"/>
    <property type="evidence" value="ECO:0007669"/>
    <property type="project" value="UniProtKB-KW"/>
</dbReference>
<dbReference type="InterPro" id="IPR004358">
    <property type="entry name" value="Sig_transdc_His_kin-like_C"/>
</dbReference>
<comment type="catalytic activity">
    <reaction evidence="1">
        <text>ATP + protein L-histidine = ADP + protein N-phospho-L-histidine.</text>
        <dbReference type="EC" id="2.7.13.3"/>
    </reaction>
</comment>
<dbReference type="InterPro" id="IPR036890">
    <property type="entry name" value="HATPase_C_sf"/>
</dbReference>
<dbReference type="Gene3D" id="1.10.287.130">
    <property type="match status" value="1"/>
</dbReference>
<feature type="domain" description="Histidine kinase" evidence="10">
    <location>
        <begin position="297"/>
        <end position="504"/>
    </location>
</feature>
<dbReference type="PANTHER" id="PTHR43065:SF10">
    <property type="entry name" value="PEROXIDE STRESS-ACTIVATED HISTIDINE KINASE MAK3"/>
    <property type="match status" value="1"/>
</dbReference>
<accession>A0AA48GTC5</accession>
<dbReference type="AlphaFoldDB" id="A0AA48GTC5"/>
<evidence type="ECO:0000259" key="9">
    <source>
        <dbReference type="PROSITE" id="PS50006"/>
    </source>
</evidence>
<organism evidence="11 12">
    <name type="scientific">Mesoterricola silvestris</name>
    <dbReference type="NCBI Taxonomy" id="2927979"/>
    <lineage>
        <taxon>Bacteria</taxon>
        <taxon>Pseudomonadati</taxon>
        <taxon>Acidobacteriota</taxon>
        <taxon>Holophagae</taxon>
        <taxon>Holophagales</taxon>
        <taxon>Holophagaceae</taxon>
        <taxon>Mesoterricola</taxon>
    </lineage>
</organism>
<dbReference type="PRINTS" id="PR00344">
    <property type="entry name" value="BCTRLSENSOR"/>
</dbReference>
<dbReference type="KEGG" id="msil:METEAL_28410"/>
<sequence length="525" mass="57380">MSSVAAVDPLYFVLQGGLVPERTSISIRDRHGFERAVPAQNVMVLGRQSQCDVVLSDSMVSRNHLKIEFADDTWWVEDLGSSHGTFFKDQRLTRMAWEPGSTVRVADGAYYLTLRAESAFASEVNLQAILRTAGLLAGDTELDDLLEQTLDRLLAISGTDRGFLMMPEGGELQVKVQRNLGAEMEKTIHLSMSSVHKVFEQGDAVWIHNVATDEALMAQKSVINLQLKTILCLPLQVQGERIGVVYLDSRTIVSEPVDRPTFEAIVALCAIAIERTRLAEANLRNQVLATVGQVASSIVHDFKNGLFVVGGHAQLLGTTVKDDYCRHHLDQILSAVDRLSRLSADILDYAKVREPKRETVELGSYLGALMEPLQPRAAEAGAALRCEGEACPASLDRHRFARVVENLVANSIDALEGHEGGEVRLGWGRVPEGLEIKVQDNGKGIPRKVLKRIFEPFFSHGKRKGTGLGMATVKKIVEEHGGTVEVVSEEGHGTVVTILLPDATAKAPQGAVEDSTDEFRVQGGR</sequence>
<evidence type="ECO:0000259" key="10">
    <source>
        <dbReference type="PROSITE" id="PS50109"/>
    </source>
</evidence>
<name>A0AA48GTC5_9BACT</name>
<dbReference type="InterPro" id="IPR003594">
    <property type="entry name" value="HATPase_dom"/>
</dbReference>
<dbReference type="CDD" id="cd00075">
    <property type="entry name" value="HATPase"/>
    <property type="match status" value="1"/>
</dbReference>
<dbReference type="SUPFAM" id="SSF55874">
    <property type="entry name" value="ATPase domain of HSP90 chaperone/DNA topoisomerase II/histidine kinase"/>
    <property type="match status" value="1"/>
</dbReference>
<proteinExistence type="predicted"/>
<evidence type="ECO:0000256" key="3">
    <source>
        <dbReference type="ARBA" id="ARBA00022553"/>
    </source>
</evidence>
<dbReference type="Gene3D" id="3.30.450.40">
    <property type="match status" value="1"/>
</dbReference>
<dbReference type="SUPFAM" id="SSF47384">
    <property type="entry name" value="Homodimeric domain of signal transducing histidine kinase"/>
    <property type="match status" value="1"/>
</dbReference>
<dbReference type="GO" id="GO:0000155">
    <property type="term" value="F:phosphorelay sensor kinase activity"/>
    <property type="evidence" value="ECO:0007669"/>
    <property type="project" value="InterPro"/>
</dbReference>
<dbReference type="InterPro" id="IPR003018">
    <property type="entry name" value="GAF"/>
</dbReference>
<keyword evidence="7" id="KW-0067">ATP-binding</keyword>
<dbReference type="CDD" id="cd00060">
    <property type="entry name" value="FHA"/>
    <property type="match status" value="1"/>
</dbReference>
<dbReference type="Pfam" id="PF13185">
    <property type="entry name" value="GAF_2"/>
    <property type="match status" value="1"/>
</dbReference>
<dbReference type="SMART" id="SM00240">
    <property type="entry name" value="FHA"/>
    <property type="match status" value="1"/>
</dbReference>
<protein>
    <recommendedName>
        <fullName evidence="2">histidine kinase</fullName>
        <ecNumber evidence="2">2.7.13.3</ecNumber>
    </recommendedName>
</protein>
<dbReference type="EMBL" id="AP027080">
    <property type="protein sequence ID" value="BDU73667.1"/>
    <property type="molecule type" value="Genomic_DNA"/>
</dbReference>
<dbReference type="InterPro" id="IPR036097">
    <property type="entry name" value="HisK_dim/P_sf"/>
</dbReference>
<evidence type="ECO:0000256" key="1">
    <source>
        <dbReference type="ARBA" id="ARBA00000085"/>
    </source>
</evidence>
<evidence type="ECO:0000256" key="8">
    <source>
        <dbReference type="ARBA" id="ARBA00023012"/>
    </source>
</evidence>
<evidence type="ECO:0000256" key="2">
    <source>
        <dbReference type="ARBA" id="ARBA00012438"/>
    </source>
</evidence>
<dbReference type="EC" id="2.7.13.3" evidence="2"/>
<evidence type="ECO:0000256" key="6">
    <source>
        <dbReference type="ARBA" id="ARBA00022777"/>
    </source>
</evidence>
<keyword evidence="3" id="KW-0597">Phosphoprotein</keyword>
<dbReference type="SMART" id="SM00065">
    <property type="entry name" value="GAF"/>
    <property type="match status" value="1"/>
</dbReference>
<dbReference type="InterPro" id="IPR003661">
    <property type="entry name" value="HisK_dim/P_dom"/>
</dbReference>
<dbReference type="CDD" id="cd00082">
    <property type="entry name" value="HisKA"/>
    <property type="match status" value="1"/>
</dbReference>
<keyword evidence="8" id="KW-0902">Two-component regulatory system</keyword>
<dbReference type="Pfam" id="PF02518">
    <property type="entry name" value="HATPase_c"/>
    <property type="match status" value="1"/>
</dbReference>
<keyword evidence="6" id="KW-0418">Kinase</keyword>
<evidence type="ECO:0000256" key="7">
    <source>
        <dbReference type="ARBA" id="ARBA00022840"/>
    </source>
</evidence>
<feature type="domain" description="FHA" evidence="9">
    <location>
        <begin position="43"/>
        <end position="92"/>
    </location>
</feature>
<dbReference type="Proteomes" id="UP001238179">
    <property type="component" value="Chromosome"/>
</dbReference>
<dbReference type="Pfam" id="PF00498">
    <property type="entry name" value="FHA"/>
    <property type="match status" value="1"/>
</dbReference>
<evidence type="ECO:0000256" key="4">
    <source>
        <dbReference type="ARBA" id="ARBA00022679"/>
    </source>
</evidence>
<dbReference type="SUPFAM" id="SSF49879">
    <property type="entry name" value="SMAD/FHA domain"/>
    <property type="match status" value="1"/>
</dbReference>
<reference evidence="12" key="1">
    <citation type="journal article" date="2023" name="Int. J. Syst. Evol. Microbiol.">
        <title>Mesoterricola silvestris gen. nov., sp. nov., Mesoterricola sediminis sp. nov., Geothrix oryzae sp. nov., Geothrix edaphica sp. nov., Geothrix rubra sp. nov., and Geothrix limicola sp. nov., six novel members of Acidobacteriota isolated from soils.</title>
        <authorList>
            <person name="Itoh H."/>
            <person name="Sugisawa Y."/>
            <person name="Mise K."/>
            <person name="Xu Z."/>
            <person name="Kuniyasu M."/>
            <person name="Ushijima N."/>
            <person name="Kawano K."/>
            <person name="Kobayashi E."/>
            <person name="Shiratori Y."/>
            <person name="Masuda Y."/>
            <person name="Senoo K."/>
        </authorList>
    </citation>
    <scope>NUCLEOTIDE SEQUENCE [LARGE SCALE GENOMIC DNA]</scope>
    <source>
        <strain evidence="12">W79</strain>
    </source>
</reference>
<dbReference type="InterPro" id="IPR029016">
    <property type="entry name" value="GAF-like_dom_sf"/>
</dbReference>
<keyword evidence="12" id="KW-1185">Reference proteome</keyword>
<dbReference type="InterPro" id="IPR000253">
    <property type="entry name" value="FHA_dom"/>
</dbReference>
<evidence type="ECO:0000313" key="12">
    <source>
        <dbReference type="Proteomes" id="UP001238179"/>
    </source>
</evidence>
<dbReference type="PROSITE" id="PS50006">
    <property type="entry name" value="FHA_DOMAIN"/>
    <property type="match status" value="1"/>
</dbReference>